<organism evidence="14">
    <name type="scientific">Cyanothece sp. (strain PCC 7425 / ATCC 29141)</name>
    <dbReference type="NCBI Taxonomy" id="395961"/>
    <lineage>
        <taxon>Bacteria</taxon>
        <taxon>Bacillati</taxon>
        <taxon>Cyanobacteriota</taxon>
        <taxon>Cyanophyceae</taxon>
        <taxon>Gomontiellales</taxon>
        <taxon>Cyanothecaceae</taxon>
        <taxon>Cyanothece</taxon>
    </lineage>
</organism>
<feature type="binding site" evidence="12">
    <location>
        <position position="130"/>
    </location>
    <ligand>
        <name>Zn(2+)</name>
        <dbReference type="ChEBI" id="CHEBI:29105"/>
        <note>catalytic</note>
    </ligand>
</feature>
<evidence type="ECO:0000313" key="14">
    <source>
        <dbReference type="EMBL" id="ACL43294.1"/>
    </source>
</evidence>
<evidence type="ECO:0000256" key="2">
    <source>
        <dbReference type="ARBA" id="ARBA00009779"/>
    </source>
</evidence>
<comment type="cofactor">
    <cofactor evidence="12">
        <name>Zn(2+)</name>
        <dbReference type="ChEBI" id="CHEBI:29105"/>
    </cofactor>
    <text evidence="12">Binds 1 zinc ion per subunit.</text>
</comment>
<feature type="transmembrane region" description="Helical" evidence="12">
    <location>
        <begin position="144"/>
        <end position="163"/>
    </location>
</feature>
<evidence type="ECO:0000256" key="7">
    <source>
        <dbReference type="ARBA" id="ARBA00022801"/>
    </source>
</evidence>
<evidence type="ECO:0000256" key="11">
    <source>
        <dbReference type="ARBA" id="ARBA00023136"/>
    </source>
</evidence>
<accession>B8HWZ1</accession>
<proteinExistence type="inferred from homology"/>
<evidence type="ECO:0000256" key="10">
    <source>
        <dbReference type="ARBA" id="ARBA00023049"/>
    </source>
</evidence>
<evidence type="ECO:0000256" key="8">
    <source>
        <dbReference type="ARBA" id="ARBA00022833"/>
    </source>
</evidence>
<evidence type="ECO:0000259" key="13">
    <source>
        <dbReference type="Pfam" id="PF01435"/>
    </source>
</evidence>
<dbReference type="HOGENOM" id="CLU_042266_3_0_3"/>
<dbReference type="GO" id="GO:0008270">
    <property type="term" value="F:zinc ion binding"/>
    <property type="evidence" value="ECO:0007669"/>
    <property type="project" value="UniProtKB-UniRule"/>
</dbReference>
<protein>
    <recommendedName>
        <fullName evidence="12">Protease HtpX homolog</fullName>
        <ecNumber evidence="12">3.4.24.-</ecNumber>
    </recommendedName>
</protein>
<dbReference type="eggNOG" id="COG0501">
    <property type="taxonomic scope" value="Bacteria"/>
</dbReference>
<dbReference type="GO" id="GO:0005886">
    <property type="term" value="C:plasma membrane"/>
    <property type="evidence" value="ECO:0007669"/>
    <property type="project" value="UniProtKB-SubCell"/>
</dbReference>
<keyword evidence="10 12" id="KW-0482">Metalloprotease</keyword>
<evidence type="ECO:0000256" key="3">
    <source>
        <dbReference type="ARBA" id="ARBA00022475"/>
    </source>
</evidence>
<dbReference type="GO" id="GO:0004222">
    <property type="term" value="F:metalloendopeptidase activity"/>
    <property type="evidence" value="ECO:0007669"/>
    <property type="project" value="UniProtKB-UniRule"/>
</dbReference>
<evidence type="ECO:0000256" key="9">
    <source>
        <dbReference type="ARBA" id="ARBA00022989"/>
    </source>
</evidence>
<gene>
    <name evidence="12" type="primary">htpX</name>
    <name evidence="14" type="ordered locus">Cyan7425_0908</name>
</gene>
<name>B8HWZ1_CYAP4</name>
<evidence type="ECO:0000256" key="12">
    <source>
        <dbReference type="HAMAP-Rule" id="MF_00188"/>
    </source>
</evidence>
<dbReference type="GO" id="GO:0006508">
    <property type="term" value="P:proteolysis"/>
    <property type="evidence" value="ECO:0007669"/>
    <property type="project" value="UniProtKB-KW"/>
</dbReference>
<feature type="transmembrane region" description="Helical" evidence="12">
    <location>
        <begin position="175"/>
        <end position="196"/>
    </location>
</feature>
<comment type="similarity">
    <text evidence="2 12">Belongs to the peptidase M48B family.</text>
</comment>
<dbReference type="OrthoDB" id="15218at2"/>
<dbReference type="AlphaFoldDB" id="B8HWZ1"/>
<feature type="active site" evidence="12">
    <location>
        <position position="131"/>
    </location>
</feature>
<evidence type="ECO:0000256" key="6">
    <source>
        <dbReference type="ARBA" id="ARBA00022723"/>
    </source>
</evidence>
<keyword evidence="5 12" id="KW-0812">Transmembrane</keyword>
<evidence type="ECO:0000256" key="1">
    <source>
        <dbReference type="ARBA" id="ARBA00004651"/>
    </source>
</evidence>
<evidence type="ECO:0000256" key="5">
    <source>
        <dbReference type="ARBA" id="ARBA00022692"/>
    </source>
</evidence>
<dbReference type="EMBL" id="CP001344">
    <property type="protein sequence ID" value="ACL43294.1"/>
    <property type="molecule type" value="Genomic_DNA"/>
</dbReference>
<sequence>MNQIKTVALLGLLSGLLVASGYALGGQAGAAIGLGIAVLTNFGSWYFSDRIALSAYGAQPVTPEQAPDLYAMLQRLCERANLPMPGLYIVPTDSPNAFATGRDPEHAAVAVTEGILRLLPADELEGVIAHELSHVRNRDTLTQAVAATIAGAISWVAQLAMFIPLGRNDEDGPNPLVAVATILVAPIAASVVQFAISRTREFSADAGAARLTGNPRALARALQRLEQTAHQAPIEGNPAFAPLLIINAFSRRSALTNLFATHPATEARIERLLKLEQQWG</sequence>
<keyword evidence="9 12" id="KW-1133">Transmembrane helix</keyword>
<keyword evidence="4 12" id="KW-0645">Protease</keyword>
<evidence type="ECO:0000256" key="4">
    <source>
        <dbReference type="ARBA" id="ARBA00022670"/>
    </source>
</evidence>
<dbReference type="Pfam" id="PF01435">
    <property type="entry name" value="Peptidase_M48"/>
    <property type="match status" value="1"/>
</dbReference>
<dbReference type="CDD" id="cd07336">
    <property type="entry name" value="M48B_HtpX_like"/>
    <property type="match status" value="1"/>
</dbReference>
<dbReference type="PANTHER" id="PTHR43221:SF1">
    <property type="entry name" value="PROTEASE HTPX"/>
    <property type="match status" value="1"/>
</dbReference>
<dbReference type="EC" id="3.4.24.-" evidence="12"/>
<dbReference type="PANTHER" id="PTHR43221">
    <property type="entry name" value="PROTEASE HTPX"/>
    <property type="match status" value="1"/>
</dbReference>
<keyword evidence="6 12" id="KW-0479">Metal-binding</keyword>
<feature type="domain" description="Peptidase M48" evidence="13">
    <location>
        <begin position="64"/>
        <end position="274"/>
    </location>
</feature>
<keyword evidence="7 12" id="KW-0378">Hydrolase</keyword>
<feature type="transmembrane region" description="Helical" evidence="12">
    <location>
        <begin position="31"/>
        <end position="48"/>
    </location>
</feature>
<dbReference type="KEGG" id="cyn:Cyan7425_0908"/>
<feature type="binding site" evidence="12">
    <location>
        <position position="134"/>
    </location>
    <ligand>
        <name>Zn(2+)</name>
        <dbReference type="ChEBI" id="CHEBI:29105"/>
        <note>catalytic</note>
    </ligand>
</feature>
<dbReference type="InterPro" id="IPR001915">
    <property type="entry name" value="Peptidase_M48"/>
</dbReference>
<dbReference type="InterPro" id="IPR050083">
    <property type="entry name" value="HtpX_protease"/>
</dbReference>
<keyword evidence="3 12" id="KW-1003">Cell membrane</keyword>
<reference evidence="14" key="1">
    <citation type="submission" date="2009-01" db="EMBL/GenBank/DDBJ databases">
        <title>Complete sequence of chromosome Cyanothece sp. PCC 7425.</title>
        <authorList>
            <consortium name="US DOE Joint Genome Institute"/>
            <person name="Lucas S."/>
            <person name="Copeland A."/>
            <person name="Lapidus A."/>
            <person name="Glavina del Rio T."/>
            <person name="Dalin E."/>
            <person name="Tice H."/>
            <person name="Bruce D."/>
            <person name="Goodwin L."/>
            <person name="Pitluck S."/>
            <person name="Sims D."/>
            <person name="Meineke L."/>
            <person name="Brettin T."/>
            <person name="Detter J.C."/>
            <person name="Han C."/>
            <person name="Larimer F."/>
            <person name="Land M."/>
            <person name="Hauser L."/>
            <person name="Kyrpides N."/>
            <person name="Ovchinnikova G."/>
            <person name="Liberton M."/>
            <person name="Stoeckel J."/>
            <person name="Banerjee A."/>
            <person name="Singh A."/>
            <person name="Page L."/>
            <person name="Sato H."/>
            <person name="Zhao L."/>
            <person name="Sherman L."/>
            <person name="Pakrasi H."/>
            <person name="Richardson P."/>
        </authorList>
    </citation>
    <scope>NUCLEOTIDE SEQUENCE</scope>
    <source>
        <strain evidence="14">PCC 7425</strain>
    </source>
</reference>
<dbReference type="InterPro" id="IPR022919">
    <property type="entry name" value="Pept_M48_protease_HtpX"/>
</dbReference>
<keyword evidence="11 12" id="KW-0472">Membrane</keyword>
<feature type="binding site" evidence="12">
    <location>
        <position position="201"/>
    </location>
    <ligand>
        <name>Zn(2+)</name>
        <dbReference type="ChEBI" id="CHEBI:29105"/>
        <note>catalytic</note>
    </ligand>
</feature>
<comment type="subcellular location">
    <subcellularLocation>
        <location evidence="1 12">Cell membrane</location>
        <topology evidence="1 12">Multi-pass membrane protein</topology>
    </subcellularLocation>
</comment>
<dbReference type="HAMAP" id="MF_00188">
    <property type="entry name" value="Pept_M48_protease_HtpX"/>
    <property type="match status" value="1"/>
</dbReference>
<keyword evidence="8 12" id="KW-0862">Zinc</keyword>
<dbReference type="Gene3D" id="3.30.2010.10">
    <property type="entry name" value="Metalloproteases ('zincins'), catalytic domain"/>
    <property type="match status" value="1"/>
</dbReference>